<accession>A0A914HSF0</accession>
<evidence type="ECO:0000313" key="1">
    <source>
        <dbReference type="Proteomes" id="UP000887572"/>
    </source>
</evidence>
<proteinExistence type="predicted"/>
<dbReference type="Proteomes" id="UP000887572">
    <property type="component" value="Unplaced"/>
</dbReference>
<dbReference type="WBParaSite" id="Gr19_v10_g3798.t1">
    <property type="protein sequence ID" value="Gr19_v10_g3798.t1"/>
    <property type="gene ID" value="Gr19_v10_g3798"/>
</dbReference>
<protein>
    <submittedName>
        <fullName evidence="2">Uncharacterized protein</fullName>
    </submittedName>
</protein>
<name>A0A914HSF0_GLORO</name>
<reference evidence="2" key="1">
    <citation type="submission" date="2022-11" db="UniProtKB">
        <authorList>
            <consortium name="WormBaseParasite"/>
        </authorList>
    </citation>
    <scope>IDENTIFICATION</scope>
</reference>
<sequence>MASSPREGVVLCFPEGLQPLDFICSCEKGEFGAKMDNRFIDKILFENPATRKFFMGTFPSDGLPGCSRFPCSLIVNLDRAGRPGSHWTIRGPYSQCLMATWLVLLAPRSVSGGSDPSGCK</sequence>
<organism evidence="1 2">
    <name type="scientific">Globodera rostochiensis</name>
    <name type="common">Golden nematode worm</name>
    <name type="synonym">Heterodera rostochiensis</name>
    <dbReference type="NCBI Taxonomy" id="31243"/>
    <lineage>
        <taxon>Eukaryota</taxon>
        <taxon>Metazoa</taxon>
        <taxon>Ecdysozoa</taxon>
        <taxon>Nematoda</taxon>
        <taxon>Chromadorea</taxon>
        <taxon>Rhabditida</taxon>
        <taxon>Tylenchina</taxon>
        <taxon>Tylenchomorpha</taxon>
        <taxon>Tylenchoidea</taxon>
        <taxon>Heteroderidae</taxon>
        <taxon>Heteroderinae</taxon>
        <taxon>Globodera</taxon>
    </lineage>
</organism>
<dbReference type="AlphaFoldDB" id="A0A914HSF0"/>
<evidence type="ECO:0000313" key="2">
    <source>
        <dbReference type="WBParaSite" id="Gr19_v10_g3798.t1"/>
    </source>
</evidence>
<keyword evidence="1" id="KW-1185">Reference proteome</keyword>